<sequence length="235" mass="25177">MPCTCRTYARLRGLCNPIYQLATMSAQLPPDHCDEQVGDCCCNSIAFTLSMLCLNCQQGVRRNDGFDAAPGTYQRYLRKSTEEGSPTCSPARNRILPAVVQRGVCNEDIKLLNSFYGEGPFWEDGAWFYVFTSQSATLTLNANPDAIYGQCSLRSNGTSTTTITTTTDIGSSPIESSFASPEPQSASRNNTPRIAGGIVGGIIALLGVLFLVLWALRRRSRGAGGGGGTGVVRKG</sequence>
<evidence type="ECO:0000256" key="2">
    <source>
        <dbReference type="SAM" id="Phobius"/>
    </source>
</evidence>
<evidence type="ECO:0000313" key="4">
    <source>
        <dbReference type="Proteomes" id="UP000305067"/>
    </source>
</evidence>
<evidence type="ECO:0000256" key="1">
    <source>
        <dbReference type="SAM" id="MobiDB-lite"/>
    </source>
</evidence>
<organism evidence="3 4">
    <name type="scientific">Pterulicium gracile</name>
    <dbReference type="NCBI Taxonomy" id="1884261"/>
    <lineage>
        <taxon>Eukaryota</taxon>
        <taxon>Fungi</taxon>
        <taxon>Dikarya</taxon>
        <taxon>Basidiomycota</taxon>
        <taxon>Agaricomycotina</taxon>
        <taxon>Agaricomycetes</taxon>
        <taxon>Agaricomycetidae</taxon>
        <taxon>Agaricales</taxon>
        <taxon>Pleurotineae</taxon>
        <taxon>Pterulaceae</taxon>
        <taxon>Pterulicium</taxon>
    </lineage>
</organism>
<evidence type="ECO:0000313" key="3">
    <source>
        <dbReference type="EMBL" id="TFL02842.1"/>
    </source>
</evidence>
<proteinExistence type="predicted"/>
<dbReference type="OrthoDB" id="2757214at2759"/>
<name>A0A5C3QM37_9AGAR</name>
<protein>
    <submittedName>
        <fullName evidence="3">Uncharacterized protein</fullName>
    </submittedName>
</protein>
<dbReference type="AlphaFoldDB" id="A0A5C3QM37"/>
<dbReference type="EMBL" id="ML178821">
    <property type="protein sequence ID" value="TFL02842.1"/>
    <property type="molecule type" value="Genomic_DNA"/>
</dbReference>
<keyword evidence="2" id="KW-0812">Transmembrane</keyword>
<keyword evidence="4" id="KW-1185">Reference proteome</keyword>
<gene>
    <name evidence="3" type="ORF">BDV98DRAFT_405930</name>
</gene>
<keyword evidence="2" id="KW-0472">Membrane</keyword>
<dbReference type="STRING" id="1884261.A0A5C3QM37"/>
<reference evidence="3 4" key="1">
    <citation type="journal article" date="2019" name="Nat. Ecol. Evol.">
        <title>Megaphylogeny resolves global patterns of mushroom evolution.</title>
        <authorList>
            <person name="Varga T."/>
            <person name="Krizsan K."/>
            <person name="Foldi C."/>
            <person name="Dima B."/>
            <person name="Sanchez-Garcia M."/>
            <person name="Sanchez-Ramirez S."/>
            <person name="Szollosi G.J."/>
            <person name="Szarkandi J.G."/>
            <person name="Papp V."/>
            <person name="Albert L."/>
            <person name="Andreopoulos W."/>
            <person name="Angelini C."/>
            <person name="Antonin V."/>
            <person name="Barry K.W."/>
            <person name="Bougher N.L."/>
            <person name="Buchanan P."/>
            <person name="Buyck B."/>
            <person name="Bense V."/>
            <person name="Catcheside P."/>
            <person name="Chovatia M."/>
            <person name="Cooper J."/>
            <person name="Damon W."/>
            <person name="Desjardin D."/>
            <person name="Finy P."/>
            <person name="Geml J."/>
            <person name="Haridas S."/>
            <person name="Hughes K."/>
            <person name="Justo A."/>
            <person name="Karasinski D."/>
            <person name="Kautmanova I."/>
            <person name="Kiss B."/>
            <person name="Kocsube S."/>
            <person name="Kotiranta H."/>
            <person name="LaButti K.M."/>
            <person name="Lechner B.E."/>
            <person name="Liimatainen K."/>
            <person name="Lipzen A."/>
            <person name="Lukacs Z."/>
            <person name="Mihaltcheva S."/>
            <person name="Morgado L.N."/>
            <person name="Niskanen T."/>
            <person name="Noordeloos M.E."/>
            <person name="Ohm R.A."/>
            <person name="Ortiz-Santana B."/>
            <person name="Ovrebo C."/>
            <person name="Racz N."/>
            <person name="Riley R."/>
            <person name="Savchenko A."/>
            <person name="Shiryaev A."/>
            <person name="Soop K."/>
            <person name="Spirin V."/>
            <person name="Szebenyi C."/>
            <person name="Tomsovsky M."/>
            <person name="Tulloss R.E."/>
            <person name="Uehling J."/>
            <person name="Grigoriev I.V."/>
            <person name="Vagvolgyi C."/>
            <person name="Papp T."/>
            <person name="Martin F.M."/>
            <person name="Miettinen O."/>
            <person name="Hibbett D.S."/>
            <person name="Nagy L.G."/>
        </authorList>
    </citation>
    <scope>NUCLEOTIDE SEQUENCE [LARGE SCALE GENOMIC DNA]</scope>
    <source>
        <strain evidence="3 4">CBS 309.79</strain>
    </source>
</reference>
<feature type="transmembrane region" description="Helical" evidence="2">
    <location>
        <begin position="194"/>
        <end position="216"/>
    </location>
</feature>
<keyword evidence="2" id="KW-1133">Transmembrane helix</keyword>
<dbReference type="Proteomes" id="UP000305067">
    <property type="component" value="Unassembled WGS sequence"/>
</dbReference>
<accession>A0A5C3QM37</accession>
<feature type="region of interest" description="Disordered" evidence="1">
    <location>
        <begin position="170"/>
        <end position="189"/>
    </location>
</feature>